<dbReference type="InterPro" id="IPR012338">
    <property type="entry name" value="Beta-lactam/transpept-like"/>
</dbReference>
<keyword evidence="3" id="KW-1185">Reference proteome</keyword>
<protein>
    <submittedName>
        <fullName evidence="2">Uncharacterized protein</fullName>
    </submittedName>
</protein>
<sequence length="70" mass="7030">MAVRPYRGGYAPIGRFGWDGGSGCSACADPVNGVTGILLTQVGMSNPGPGPAGPRLLDQPLPGPRPVGNQ</sequence>
<accession>A0ABP8B5A7</accession>
<evidence type="ECO:0000256" key="1">
    <source>
        <dbReference type="SAM" id="MobiDB-lite"/>
    </source>
</evidence>
<evidence type="ECO:0000313" key="3">
    <source>
        <dbReference type="Proteomes" id="UP001501251"/>
    </source>
</evidence>
<feature type="compositionally biased region" description="Pro residues" evidence="1">
    <location>
        <begin position="61"/>
        <end position="70"/>
    </location>
</feature>
<comment type="caution">
    <text evidence="2">The sequence shown here is derived from an EMBL/GenBank/DDBJ whole genome shotgun (WGS) entry which is preliminary data.</text>
</comment>
<evidence type="ECO:0000313" key="2">
    <source>
        <dbReference type="EMBL" id="GAA4198534.1"/>
    </source>
</evidence>
<reference evidence="3" key="1">
    <citation type="journal article" date="2019" name="Int. J. Syst. Evol. Microbiol.">
        <title>The Global Catalogue of Microorganisms (GCM) 10K type strain sequencing project: providing services to taxonomists for standard genome sequencing and annotation.</title>
        <authorList>
            <consortium name="The Broad Institute Genomics Platform"/>
            <consortium name="The Broad Institute Genome Sequencing Center for Infectious Disease"/>
            <person name="Wu L."/>
            <person name="Ma J."/>
        </authorList>
    </citation>
    <scope>NUCLEOTIDE SEQUENCE [LARGE SCALE GENOMIC DNA]</scope>
    <source>
        <strain evidence="3">JCM 17388</strain>
    </source>
</reference>
<feature type="region of interest" description="Disordered" evidence="1">
    <location>
        <begin position="42"/>
        <end position="70"/>
    </location>
</feature>
<dbReference type="EMBL" id="BAABAQ010000009">
    <property type="protein sequence ID" value="GAA4198534.1"/>
    <property type="molecule type" value="Genomic_DNA"/>
</dbReference>
<gene>
    <name evidence="2" type="ORF">GCM10022252_49100</name>
</gene>
<proteinExistence type="predicted"/>
<dbReference type="Gene3D" id="3.40.710.10">
    <property type="entry name" value="DD-peptidase/beta-lactamase superfamily"/>
    <property type="match status" value="1"/>
</dbReference>
<organism evidence="2 3">
    <name type="scientific">Streptosporangium oxazolinicum</name>
    <dbReference type="NCBI Taxonomy" id="909287"/>
    <lineage>
        <taxon>Bacteria</taxon>
        <taxon>Bacillati</taxon>
        <taxon>Actinomycetota</taxon>
        <taxon>Actinomycetes</taxon>
        <taxon>Streptosporangiales</taxon>
        <taxon>Streptosporangiaceae</taxon>
        <taxon>Streptosporangium</taxon>
    </lineage>
</organism>
<dbReference type="Proteomes" id="UP001501251">
    <property type="component" value="Unassembled WGS sequence"/>
</dbReference>
<name>A0ABP8B5A7_9ACTN</name>